<organism evidence="2">
    <name type="scientific">Salmonella enterica subsp. enterica serovar Pensacola</name>
    <dbReference type="NCBI Taxonomy" id="34042"/>
    <lineage>
        <taxon>Bacteria</taxon>
        <taxon>Pseudomonadati</taxon>
        <taxon>Pseudomonadota</taxon>
        <taxon>Gammaproteobacteria</taxon>
        <taxon>Enterobacterales</taxon>
        <taxon>Enterobacteriaceae</taxon>
        <taxon>Salmonella</taxon>
    </lineage>
</organism>
<feature type="compositionally biased region" description="Polar residues" evidence="1">
    <location>
        <begin position="1"/>
        <end position="11"/>
    </location>
</feature>
<dbReference type="AlphaFoldDB" id="A0A602ZAR4"/>
<evidence type="ECO:0000256" key="1">
    <source>
        <dbReference type="SAM" id="MobiDB-lite"/>
    </source>
</evidence>
<accession>A0A602ZAR4</accession>
<dbReference type="EMBL" id="AAKOBS010000055">
    <property type="protein sequence ID" value="ECT8499438.1"/>
    <property type="molecule type" value="Genomic_DNA"/>
</dbReference>
<feature type="region of interest" description="Disordered" evidence="1">
    <location>
        <begin position="1"/>
        <end position="23"/>
    </location>
</feature>
<evidence type="ECO:0000313" key="2">
    <source>
        <dbReference type="EMBL" id="ECT8499438.1"/>
    </source>
</evidence>
<dbReference type="Proteomes" id="UP000839894">
    <property type="component" value="Unassembled WGS sequence"/>
</dbReference>
<sequence>MTISDESTNVRGATGAKTAPNHALRAGIGLKKWMPGLQTTGTEGTRRKQREMHLLNGATCGVGEKSSGRQGVRIPPGLIG</sequence>
<proteinExistence type="predicted"/>
<protein>
    <submittedName>
        <fullName evidence="2">Uncharacterized protein</fullName>
    </submittedName>
</protein>
<feature type="region of interest" description="Disordered" evidence="1">
    <location>
        <begin position="57"/>
        <end position="80"/>
    </location>
</feature>
<comment type="caution">
    <text evidence="2">The sequence shown here is derived from an EMBL/GenBank/DDBJ whole genome shotgun (WGS) entry which is preliminary data.</text>
</comment>
<reference evidence="2" key="1">
    <citation type="submission" date="2018-07" db="EMBL/GenBank/DDBJ databases">
        <authorList>
            <consortium name="PulseNet: The National Subtyping Network for Foodborne Disease Surveillance"/>
            <person name="Tarr C.L."/>
            <person name="Trees E."/>
            <person name="Katz L.S."/>
            <person name="Carleton-Romer H.A."/>
            <person name="Stroika S."/>
            <person name="Kucerova Z."/>
            <person name="Roache K.F."/>
            <person name="Sabol A.L."/>
            <person name="Besser J."/>
            <person name="Gerner-Smidt P."/>
        </authorList>
    </citation>
    <scope>NUCLEOTIDE SEQUENCE [LARGE SCALE GENOMIC DNA]</scope>
    <source>
        <strain evidence="2">PNUSAS006183</strain>
    </source>
</reference>
<name>A0A602ZAR4_SALET</name>
<gene>
    <name evidence="2" type="ORF">BWQ27_25740</name>
</gene>